<dbReference type="SUPFAM" id="SSF52317">
    <property type="entry name" value="Class I glutamine amidotransferase-like"/>
    <property type="match status" value="1"/>
</dbReference>
<evidence type="ECO:0008006" key="4">
    <source>
        <dbReference type="Google" id="ProtNLM"/>
    </source>
</evidence>
<keyword evidence="3" id="KW-1185">Reference proteome</keyword>
<dbReference type="InterPro" id="IPR029062">
    <property type="entry name" value="Class_I_gatase-like"/>
</dbReference>
<proteinExistence type="predicted"/>
<dbReference type="RefSeq" id="WP_268050458.1">
    <property type="nucleotide sequence ID" value="NZ_JAPQES010000004.1"/>
</dbReference>
<reference evidence="2" key="1">
    <citation type="submission" date="2022-12" db="EMBL/GenBank/DDBJ databases">
        <authorList>
            <person name="Wang J."/>
        </authorList>
    </citation>
    <scope>NUCLEOTIDE SEQUENCE</scope>
    <source>
        <strain evidence="2">HY-42-06</strain>
    </source>
</reference>
<dbReference type="Gene3D" id="3.40.50.880">
    <property type="match status" value="1"/>
</dbReference>
<sequence length="804" mass="91665">MKIRLKGFLVIFLTLFIILATFPITSYASEGKVDLNVKVGFNGSYKVGYYVPINVDINNKLKDIDGEIQVETESGNGKVTIFAKPINLPINSTKQVYISVPIMKITSKLNIKLVQGKKVVYEEEKTISTGYNSESFFTGILSDEFDNLNYISSIGSMSFLNSVTMQNKTLKLNEKIFPQDYNTIRMFDVIVINDFDTSKLSNKQYDVLKKWVNKGGTLIIGTGSAYNKTFSIFKDEFLSGKVGETTKKNTDGLYSLLQNNKNRTSMDLNILDIKLQNGTSILKDKGVEIVKKIQNGKGSIVVAGFDFGVDPMPSWNYNSQFVKNLIQKVLPSDYYSGGNFNNMQSNEGRKHDFRRALNIIPELPVPSESKLIIIFIIYIILIAPVNYLILKKKDKREYMWITVPVISLVFVVIMYVSGISTKITGSIANVINIIEVNKSGNLNIQTYSSIFTPNKGDMKIESADGMDIEPIFNLIHDNYPQSKEKIIESKIIWEPKTSVEFYNNSVFENKILKLNVNETKKGILEGKLNYINGEYNGEIKNNLGFDLEDCYLITSSGCIKIGEIKKGEVKKINQATKIYSNNVRNNNIYDLVDNIYNDYNLPRSQHEQIKLNNQKRRLLLGYFKDNDRDKTIEPTIFGWTKVPITKNLLVNGKKIDKYEKSLVTAPIELSYRNGNIIEIPFDVIRPKVEVLNGIRDLDSTSQWIDASGEYEINFNFDKKVKVEDIKLKYKLETRSNNNKDKEVIQYIWNNKTAKWEEGIYQNLHIKKEDTSKYVDNNNKLKLKLVVKKHASVEIPKVSVKGSVK</sequence>
<evidence type="ECO:0000313" key="2">
    <source>
        <dbReference type="EMBL" id="MCY6371603.1"/>
    </source>
</evidence>
<gene>
    <name evidence="2" type="ORF">OXH55_13220</name>
</gene>
<keyword evidence="1" id="KW-0472">Membrane</keyword>
<dbReference type="EMBL" id="JAPQES010000004">
    <property type="protein sequence ID" value="MCY6371603.1"/>
    <property type="molecule type" value="Genomic_DNA"/>
</dbReference>
<keyword evidence="1" id="KW-0812">Transmembrane</keyword>
<name>A0ABT4CRB1_9CLOT</name>
<evidence type="ECO:0000313" key="3">
    <source>
        <dbReference type="Proteomes" id="UP001079657"/>
    </source>
</evidence>
<keyword evidence="1" id="KW-1133">Transmembrane helix</keyword>
<evidence type="ECO:0000256" key="1">
    <source>
        <dbReference type="SAM" id="Phobius"/>
    </source>
</evidence>
<feature type="transmembrane region" description="Helical" evidence="1">
    <location>
        <begin position="371"/>
        <end position="390"/>
    </location>
</feature>
<comment type="caution">
    <text evidence="2">The sequence shown here is derived from an EMBL/GenBank/DDBJ whole genome shotgun (WGS) entry which is preliminary data.</text>
</comment>
<feature type="transmembrane region" description="Helical" evidence="1">
    <location>
        <begin position="397"/>
        <end position="416"/>
    </location>
</feature>
<protein>
    <recommendedName>
        <fullName evidence="4">DUF4350 domain-containing protein</fullName>
    </recommendedName>
</protein>
<organism evidence="2 3">
    <name type="scientific">Clostridium ganghwense</name>
    <dbReference type="NCBI Taxonomy" id="312089"/>
    <lineage>
        <taxon>Bacteria</taxon>
        <taxon>Bacillati</taxon>
        <taxon>Bacillota</taxon>
        <taxon>Clostridia</taxon>
        <taxon>Eubacteriales</taxon>
        <taxon>Clostridiaceae</taxon>
        <taxon>Clostridium</taxon>
    </lineage>
</organism>
<dbReference type="Proteomes" id="UP001079657">
    <property type="component" value="Unassembled WGS sequence"/>
</dbReference>
<accession>A0ABT4CRB1</accession>